<evidence type="ECO:0000256" key="3">
    <source>
        <dbReference type="ARBA" id="ARBA00023004"/>
    </source>
</evidence>
<dbReference type="GO" id="GO:0009055">
    <property type="term" value="F:electron transfer activity"/>
    <property type="evidence" value="ECO:0007669"/>
    <property type="project" value="InterPro"/>
</dbReference>
<name>F5RBI8_METUF</name>
<reference evidence="8 9" key="1">
    <citation type="journal article" date="2011" name="J. Bacteriol.">
        <title>Genome sequence of Methyloversatilis universalis FAM5T, a methylotrophic representative of the order Rhodocyclales.</title>
        <authorList>
            <person name="Kittichotirat W."/>
            <person name="Good N.M."/>
            <person name="Hall R."/>
            <person name="Bringel F."/>
            <person name="Lajus A."/>
            <person name="Medigue C."/>
            <person name="Smalley N.E."/>
            <person name="Beck D."/>
            <person name="Bumgarner R."/>
            <person name="Vuilleumier S."/>
            <person name="Kalyuzhnaya M.G."/>
        </authorList>
    </citation>
    <scope>NUCLEOTIDE SEQUENCE [LARGE SCALE GENOMIC DNA]</scope>
    <source>
        <strain evidence="9">ATCC BAA-1314 / JCM 13912 / FAM5</strain>
    </source>
</reference>
<dbReference type="Proteomes" id="UP000005019">
    <property type="component" value="Unassembled WGS sequence"/>
</dbReference>
<proteinExistence type="predicted"/>
<dbReference type="eggNOG" id="COG2010">
    <property type="taxonomic scope" value="Bacteria"/>
</dbReference>
<feature type="chain" id="PRO_5003325751" description="Cytochrome c domain-containing protein" evidence="6">
    <location>
        <begin position="22"/>
        <end position="217"/>
    </location>
</feature>
<keyword evidence="2 4" id="KW-0479">Metal-binding</keyword>
<keyword evidence="9" id="KW-1185">Reference proteome</keyword>
<organism evidence="8 9">
    <name type="scientific">Methyloversatilis universalis (strain ATCC BAA-1314 / DSM 25237 / JCM 13912 / CCUG 52030 / FAM5)</name>
    <dbReference type="NCBI Taxonomy" id="1000565"/>
    <lineage>
        <taxon>Bacteria</taxon>
        <taxon>Pseudomonadati</taxon>
        <taxon>Pseudomonadota</taxon>
        <taxon>Betaproteobacteria</taxon>
        <taxon>Nitrosomonadales</taxon>
        <taxon>Sterolibacteriaceae</taxon>
        <taxon>Methyloversatilis</taxon>
    </lineage>
</organism>
<dbReference type="STRING" id="1000565.METUNv1_01631"/>
<keyword evidence="1 4" id="KW-0349">Heme</keyword>
<feature type="compositionally biased region" description="Pro residues" evidence="5">
    <location>
        <begin position="93"/>
        <end position="103"/>
    </location>
</feature>
<sequence>MKATRLKASYLAAVTLSLLIAACGKPTEPPVPVTAPSADPAAPGAGAPSPSTATPAPETPAPAATPPSPADTQQNAPSTPNGRTPPDTTEKPQPMPSGQPAPTPSSDASQAPPAPAGGVTPVAANAAGGNIVAGWKTWRSAACERCHGAAQEGMVGPSLIESLKRLSKDEVRKTVLEGRLERGMPGHPYLADKFDDLYAYLKGRSDGSVPKVRPEGA</sequence>
<evidence type="ECO:0000256" key="6">
    <source>
        <dbReference type="SAM" id="SignalP"/>
    </source>
</evidence>
<comment type="caution">
    <text evidence="8">The sequence shown here is derived from an EMBL/GenBank/DDBJ whole genome shotgun (WGS) entry which is preliminary data.</text>
</comment>
<feature type="region of interest" description="Disordered" evidence="5">
    <location>
        <begin position="24"/>
        <end position="123"/>
    </location>
</feature>
<dbReference type="GO" id="GO:0046872">
    <property type="term" value="F:metal ion binding"/>
    <property type="evidence" value="ECO:0007669"/>
    <property type="project" value="UniProtKB-KW"/>
</dbReference>
<feature type="compositionally biased region" description="Low complexity" evidence="5">
    <location>
        <begin position="104"/>
        <end position="123"/>
    </location>
</feature>
<dbReference type="SUPFAM" id="SSF46626">
    <property type="entry name" value="Cytochrome c"/>
    <property type="match status" value="1"/>
</dbReference>
<evidence type="ECO:0000256" key="1">
    <source>
        <dbReference type="ARBA" id="ARBA00022617"/>
    </source>
</evidence>
<feature type="domain" description="Cytochrome c" evidence="7">
    <location>
        <begin position="129"/>
        <end position="205"/>
    </location>
</feature>
<evidence type="ECO:0000256" key="2">
    <source>
        <dbReference type="ARBA" id="ARBA00022723"/>
    </source>
</evidence>
<keyword evidence="3 4" id="KW-0408">Iron</keyword>
<feature type="compositionally biased region" description="Low complexity" evidence="5">
    <location>
        <begin position="34"/>
        <end position="56"/>
    </location>
</feature>
<dbReference type="PROSITE" id="PS51007">
    <property type="entry name" value="CYTC"/>
    <property type="match status" value="1"/>
</dbReference>
<dbReference type="InterPro" id="IPR036909">
    <property type="entry name" value="Cyt_c-like_dom_sf"/>
</dbReference>
<feature type="signal peptide" evidence="6">
    <location>
        <begin position="1"/>
        <end position="21"/>
    </location>
</feature>
<evidence type="ECO:0000256" key="5">
    <source>
        <dbReference type="SAM" id="MobiDB-lite"/>
    </source>
</evidence>
<accession>F5RBI8</accession>
<dbReference type="Pfam" id="PF13442">
    <property type="entry name" value="Cytochrome_CBB3"/>
    <property type="match status" value="1"/>
</dbReference>
<dbReference type="PROSITE" id="PS51257">
    <property type="entry name" value="PROKAR_LIPOPROTEIN"/>
    <property type="match status" value="1"/>
</dbReference>
<keyword evidence="6" id="KW-0732">Signal</keyword>
<dbReference type="GO" id="GO:0020037">
    <property type="term" value="F:heme binding"/>
    <property type="evidence" value="ECO:0007669"/>
    <property type="project" value="InterPro"/>
</dbReference>
<protein>
    <recommendedName>
        <fullName evidence="7">Cytochrome c domain-containing protein</fullName>
    </recommendedName>
</protein>
<gene>
    <name evidence="8" type="ORF">METUNv1_01631</name>
</gene>
<evidence type="ECO:0000256" key="4">
    <source>
        <dbReference type="PROSITE-ProRule" id="PRU00433"/>
    </source>
</evidence>
<dbReference type="InterPro" id="IPR009056">
    <property type="entry name" value="Cyt_c-like_dom"/>
</dbReference>
<dbReference type="RefSeq" id="WP_008060613.1">
    <property type="nucleotide sequence ID" value="NZ_AFHG01000043.1"/>
</dbReference>
<feature type="compositionally biased region" description="Pro residues" evidence="5">
    <location>
        <begin position="57"/>
        <end position="69"/>
    </location>
</feature>
<dbReference type="OrthoDB" id="5567444at2"/>
<feature type="compositionally biased region" description="Polar residues" evidence="5">
    <location>
        <begin position="73"/>
        <end position="82"/>
    </location>
</feature>
<evidence type="ECO:0000313" key="9">
    <source>
        <dbReference type="Proteomes" id="UP000005019"/>
    </source>
</evidence>
<dbReference type="AlphaFoldDB" id="F5RBI8"/>
<dbReference type="EMBL" id="AFHG01000043">
    <property type="protein sequence ID" value="EGK72159.1"/>
    <property type="molecule type" value="Genomic_DNA"/>
</dbReference>
<evidence type="ECO:0000259" key="7">
    <source>
        <dbReference type="PROSITE" id="PS51007"/>
    </source>
</evidence>
<dbReference type="Gene3D" id="1.10.760.10">
    <property type="entry name" value="Cytochrome c-like domain"/>
    <property type="match status" value="1"/>
</dbReference>
<evidence type="ECO:0000313" key="8">
    <source>
        <dbReference type="EMBL" id="EGK72159.1"/>
    </source>
</evidence>